<organism evidence="1">
    <name type="scientific">bioreactor metagenome</name>
    <dbReference type="NCBI Taxonomy" id="1076179"/>
    <lineage>
        <taxon>unclassified sequences</taxon>
        <taxon>metagenomes</taxon>
        <taxon>ecological metagenomes</taxon>
    </lineage>
</organism>
<dbReference type="EMBL" id="VSSQ01025951">
    <property type="protein sequence ID" value="MPM74416.1"/>
    <property type="molecule type" value="Genomic_DNA"/>
</dbReference>
<proteinExistence type="predicted"/>
<gene>
    <name evidence="1" type="ORF">SDC9_121404</name>
</gene>
<accession>A0A645CBU3</accession>
<name>A0A645CBU3_9ZZZZ</name>
<dbReference type="AlphaFoldDB" id="A0A645CBU3"/>
<sequence length="97" mass="11522">MGKDKVRILFHQAQHGRMCSAELSYKFFISPHENNVQVRVADQGQLAYRSKVFIVINIFFQNRLAFPKFCFKILVFKVEVDELERFLQRGTNELLQR</sequence>
<comment type="caution">
    <text evidence="1">The sequence shown here is derived from an EMBL/GenBank/DDBJ whole genome shotgun (WGS) entry which is preliminary data.</text>
</comment>
<evidence type="ECO:0000313" key="1">
    <source>
        <dbReference type="EMBL" id="MPM74416.1"/>
    </source>
</evidence>
<protein>
    <submittedName>
        <fullName evidence="1">Uncharacterized protein</fullName>
    </submittedName>
</protein>
<reference evidence="1" key="1">
    <citation type="submission" date="2019-08" db="EMBL/GenBank/DDBJ databases">
        <authorList>
            <person name="Kucharzyk K."/>
            <person name="Murdoch R.W."/>
            <person name="Higgins S."/>
            <person name="Loffler F."/>
        </authorList>
    </citation>
    <scope>NUCLEOTIDE SEQUENCE</scope>
</reference>